<comment type="caution">
    <text evidence="2">The sequence shown here is derived from an EMBL/GenBank/DDBJ whole genome shotgun (WGS) entry which is preliminary data.</text>
</comment>
<accession>A0ABP8TU09</accession>
<dbReference type="RefSeq" id="WP_345362353.1">
    <property type="nucleotide sequence ID" value="NZ_BAABHJ010000023.1"/>
</dbReference>
<proteinExistence type="predicted"/>
<organism evidence="2 3">
    <name type="scientific">Actinoallomurus liliacearum</name>
    <dbReference type="NCBI Taxonomy" id="1080073"/>
    <lineage>
        <taxon>Bacteria</taxon>
        <taxon>Bacillati</taxon>
        <taxon>Actinomycetota</taxon>
        <taxon>Actinomycetes</taxon>
        <taxon>Streptosporangiales</taxon>
        <taxon>Thermomonosporaceae</taxon>
        <taxon>Actinoallomurus</taxon>
    </lineage>
</organism>
<evidence type="ECO:0000313" key="3">
    <source>
        <dbReference type="Proteomes" id="UP001500212"/>
    </source>
</evidence>
<dbReference type="EMBL" id="BAABHJ010000023">
    <property type="protein sequence ID" value="GAA4614152.1"/>
    <property type="molecule type" value="Genomic_DNA"/>
</dbReference>
<gene>
    <name evidence="2" type="ORF">GCM10023195_61680</name>
</gene>
<protein>
    <recommendedName>
        <fullName evidence="4">SAF domain-containing protein</fullName>
    </recommendedName>
</protein>
<evidence type="ECO:0000313" key="2">
    <source>
        <dbReference type="EMBL" id="GAA4614152.1"/>
    </source>
</evidence>
<name>A0ABP8TU09_9ACTN</name>
<keyword evidence="3" id="KW-1185">Reference proteome</keyword>
<reference evidence="3" key="1">
    <citation type="journal article" date="2019" name="Int. J. Syst. Evol. Microbiol.">
        <title>The Global Catalogue of Microorganisms (GCM) 10K type strain sequencing project: providing services to taxonomists for standard genome sequencing and annotation.</title>
        <authorList>
            <consortium name="The Broad Institute Genomics Platform"/>
            <consortium name="The Broad Institute Genome Sequencing Center for Infectious Disease"/>
            <person name="Wu L."/>
            <person name="Ma J."/>
        </authorList>
    </citation>
    <scope>NUCLEOTIDE SEQUENCE [LARGE SCALE GENOMIC DNA]</scope>
    <source>
        <strain evidence="3">JCM 17938</strain>
    </source>
</reference>
<evidence type="ECO:0000256" key="1">
    <source>
        <dbReference type="SAM" id="MobiDB-lite"/>
    </source>
</evidence>
<dbReference type="Proteomes" id="UP001500212">
    <property type="component" value="Unassembled WGS sequence"/>
</dbReference>
<feature type="region of interest" description="Disordered" evidence="1">
    <location>
        <begin position="164"/>
        <end position="184"/>
    </location>
</feature>
<evidence type="ECO:0008006" key="4">
    <source>
        <dbReference type="Google" id="ProtNLM"/>
    </source>
</evidence>
<sequence length="184" mass="17681">MNERMTRGLRMLLLLFGILGFAVDPAIAAHASAAIPAATVSVSVVDAQPTAAAWLVADPQPAVDDRSAGDTRPADVSGGVTAAGASGARSVMVAAVSGSAYATAASVSSGVVLAAKGGAPRARVATGVSSPAHTASAGPVVLAGRVAAGADRRLVGTVVDAVRAPGGTAPLTPRGRGPPSITGS</sequence>